<keyword evidence="8" id="KW-0614">Plasmid</keyword>
<comment type="subcellular location">
    <subcellularLocation>
        <location evidence="1">Cell membrane</location>
        <topology evidence="1">Multi-pass membrane protein</topology>
    </subcellularLocation>
</comment>
<evidence type="ECO:0000256" key="5">
    <source>
        <dbReference type="ARBA" id="ARBA00023136"/>
    </source>
</evidence>
<keyword evidence="3 6" id="KW-0812">Transmembrane</keyword>
<evidence type="ECO:0000313" key="9">
    <source>
        <dbReference type="Proteomes" id="UP000255168"/>
    </source>
</evidence>
<dbReference type="EMBL" id="OFTC01000033">
    <property type="protein sequence ID" value="SOZ38088.1"/>
    <property type="molecule type" value="Genomic_DNA"/>
</dbReference>
<dbReference type="AlphaFoldDB" id="A0A375HPW2"/>
<evidence type="ECO:0000256" key="2">
    <source>
        <dbReference type="ARBA" id="ARBA00022475"/>
    </source>
</evidence>
<keyword evidence="2" id="KW-1003">Cell membrane</keyword>
<evidence type="ECO:0000256" key="4">
    <source>
        <dbReference type="ARBA" id="ARBA00022989"/>
    </source>
</evidence>
<evidence type="ECO:0000256" key="3">
    <source>
        <dbReference type="ARBA" id="ARBA00022692"/>
    </source>
</evidence>
<dbReference type="PANTHER" id="PTHR30086">
    <property type="entry name" value="ARGININE EXPORTER PROTEIN ARGO"/>
    <property type="match status" value="1"/>
</dbReference>
<dbReference type="PIRSF" id="PIRSF006324">
    <property type="entry name" value="LeuE"/>
    <property type="match status" value="1"/>
</dbReference>
<keyword evidence="10" id="KW-1185">Reference proteome</keyword>
<geneLocation type="plasmid" evidence="8">
    <name>II</name>
</geneLocation>
<dbReference type="EMBL" id="LT984807">
    <property type="protein sequence ID" value="SPD60271.1"/>
    <property type="molecule type" value="Genomic_DNA"/>
</dbReference>
<proteinExistence type="predicted"/>
<sequence length="205" mass="20858">MSLIPFLIAAVVLAITPGPAIAYVVARTVAGGRPEGLASCLGTGLGGLLHVLAAAAGLSLVIAQSAVAFSVLKYLGAAYLVYLGVRMLLRKEPPATVAAVPSRGARRALVEGVVVEVLNVKTALFFLAFLPQFVTPGGAAVSQLALLGCICVALNTLVDVVVVFAAHRLLRSGAASAARARLMTRASGVTMVGLGTFLALARREA</sequence>
<dbReference type="Proteomes" id="UP000256710">
    <property type="component" value="Unassembled WGS sequence"/>
</dbReference>
<evidence type="ECO:0000313" key="7">
    <source>
        <dbReference type="EMBL" id="SOZ38088.1"/>
    </source>
</evidence>
<organism evidence="8 9">
    <name type="scientific">Cupriavidus neocaledonicus</name>
    <dbReference type="NCBI Taxonomy" id="1040979"/>
    <lineage>
        <taxon>Bacteria</taxon>
        <taxon>Pseudomonadati</taxon>
        <taxon>Pseudomonadota</taxon>
        <taxon>Betaproteobacteria</taxon>
        <taxon>Burkholderiales</taxon>
        <taxon>Burkholderiaceae</taxon>
        <taxon>Cupriavidus</taxon>
    </lineage>
</organism>
<evidence type="ECO:0000256" key="6">
    <source>
        <dbReference type="SAM" id="Phobius"/>
    </source>
</evidence>
<dbReference type="InterPro" id="IPR001123">
    <property type="entry name" value="LeuE-type"/>
</dbReference>
<name>A0A375HPW2_9BURK</name>
<evidence type="ECO:0000313" key="8">
    <source>
        <dbReference type="EMBL" id="SPD60271.1"/>
    </source>
</evidence>
<evidence type="ECO:0000313" key="10">
    <source>
        <dbReference type="Proteomes" id="UP000256710"/>
    </source>
</evidence>
<keyword evidence="5 6" id="KW-0472">Membrane</keyword>
<dbReference type="GO" id="GO:0015171">
    <property type="term" value="F:amino acid transmembrane transporter activity"/>
    <property type="evidence" value="ECO:0007669"/>
    <property type="project" value="TreeGrafter"/>
</dbReference>
<feature type="transmembrane region" description="Helical" evidence="6">
    <location>
        <begin position="51"/>
        <end position="82"/>
    </location>
</feature>
<gene>
    <name evidence="7" type="ORF">CBM2605_B100039</name>
    <name evidence="8" type="ORF">CBM2607_MP20923</name>
</gene>
<dbReference type="Pfam" id="PF01810">
    <property type="entry name" value="LysE"/>
    <property type="match status" value="1"/>
</dbReference>
<dbReference type="RefSeq" id="WP_018007418.1">
    <property type="nucleotide sequence ID" value="NZ_AQUR01000103.1"/>
</dbReference>
<reference evidence="9 10" key="1">
    <citation type="submission" date="2018-01" db="EMBL/GenBank/DDBJ databases">
        <authorList>
            <person name="Clerissi C."/>
        </authorList>
    </citation>
    <scope>NUCLEOTIDE SEQUENCE [LARGE SCALE GENOMIC DNA]</scope>
    <source>
        <strain evidence="7">Cupriavidus taiwanensis STM 6082</strain>
        <strain evidence="8">Cupriavidus taiwanensis STM 6160</strain>
        <plasmid evidence="9">ii</plasmid>
        <plasmid evidence="8">II</plasmid>
    </source>
</reference>
<dbReference type="GO" id="GO:0005886">
    <property type="term" value="C:plasma membrane"/>
    <property type="evidence" value="ECO:0007669"/>
    <property type="project" value="UniProtKB-SubCell"/>
</dbReference>
<geneLocation type="plasmid" evidence="9">
    <name>ii</name>
</geneLocation>
<dbReference type="PANTHER" id="PTHR30086:SF20">
    <property type="entry name" value="ARGININE EXPORTER PROTEIN ARGO-RELATED"/>
    <property type="match status" value="1"/>
</dbReference>
<keyword evidence="4 6" id="KW-1133">Transmembrane helix</keyword>
<protein>
    <submittedName>
        <fullName evidence="7">Membrane transport protein LysE type translocator</fullName>
    </submittedName>
    <submittedName>
        <fullName evidence="8">RhtB family transporter</fullName>
    </submittedName>
</protein>
<feature type="transmembrane region" description="Helical" evidence="6">
    <location>
        <begin position="145"/>
        <end position="170"/>
    </location>
</feature>
<dbReference type="Proteomes" id="UP000255168">
    <property type="component" value="Plasmid II"/>
</dbReference>
<feature type="transmembrane region" description="Helical" evidence="6">
    <location>
        <begin position="113"/>
        <end position="133"/>
    </location>
</feature>
<accession>A0A375HPW2</accession>
<evidence type="ECO:0000256" key="1">
    <source>
        <dbReference type="ARBA" id="ARBA00004651"/>
    </source>
</evidence>